<feature type="transmembrane region" description="Helical" evidence="6">
    <location>
        <begin position="80"/>
        <end position="97"/>
    </location>
</feature>
<evidence type="ECO:0000256" key="1">
    <source>
        <dbReference type="ARBA" id="ARBA00004141"/>
    </source>
</evidence>
<organism evidence="8 9">
    <name type="scientific">Mycena citricolor</name>
    <dbReference type="NCBI Taxonomy" id="2018698"/>
    <lineage>
        <taxon>Eukaryota</taxon>
        <taxon>Fungi</taxon>
        <taxon>Dikarya</taxon>
        <taxon>Basidiomycota</taxon>
        <taxon>Agaricomycotina</taxon>
        <taxon>Agaricomycetes</taxon>
        <taxon>Agaricomycetidae</taxon>
        <taxon>Agaricales</taxon>
        <taxon>Marasmiineae</taxon>
        <taxon>Mycenaceae</taxon>
        <taxon>Mycena</taxon>
    </lineage>
</organism>
<feature type="transmembrane region" description="Helical" evidence="6">
    <location>
        <begin position="117"/>
        <end position="137"/>
    </location>
</feature>
<dbReference type="EMBL" id="CAVNYO010000004">
    <property type="protein sequence ID" value="CAK5261968.1"/>
    <property type="molecule type" value="Genomic_DNA"/>
</dbReference>
<comment type="subcellular location">
    <subcellularLocation>
        <location evidence="1">Membrane</location>
        <topology evidence="1">Multi-pass membrane protein</topology>
    </subcellularLocation>
</comment>
<feature type="compositionally biased region" description="Polar residues" evidence="5">
    <location>
        <begin position="1"/>
        <end position="10"/>
    </location>
</feature>
<protein>
    <recommendedName>
        <fullName evidence="7">Major facilitator superfamily (MFS) profile domain-containing protein</fullName>
    </recommendedName>
</protein>
<evidence type="ECO:0000259" key="7">
    <source>
        <dbReference type="PROSITE" id="PS50850"/>
    </source>
</evidence>
<dbReference type="GO" id="GO:0022857">
    <property type="term" value="F:transmembrane transporter activity"/>
    <property type="evidence" value="ECO:0007669"/>
    <property type="project" value="InterPro"/>
</dbReference>
<keyword evidence="4 6" id="KW-0472">Membrane</keyword>
<feature type="transmembrane region" description="Helical" evidence="6">
    <location>
        <begin position="237"/>
        <end position="257"/>
    </location>
</feature>
<evidence type="ECO:0000256" key="3">
    <source>
        <dbReference type="ARBA" id="ARBA00022989"/>
    </source>
</evidence>
<keyword evidence="9" id="KW-1185">Reference proteome</keyword>
<dbReference type="InterPro" id="IPR020846">
    <property type="entry name" value="MFS_dom"/>
</dbReference>
<dbReference type="Pfam" id="PF07690">
    <property type="entry name" value="MFS_1"/>
    <property type="match status" value="1"/>
</dbReference>
<dbReference type="AlphaFoldDB" id="A0AAD2Q0B4"/>
<dbReference type="InterPro" id="IPR036259">
    <property type="entry name" value="MFS_trans_sf"/>
</dbReference>
<reference evidence="8" key="1">
    <citation type="submission" date="2023-11" db="EMBL/GenBank/DDBJ databases">
        <authorList>
            <person name="De Vega J J."/>
            <person name="De Vega J J."/>
        </authorList>
    </citation>
    <scope>NUCLEOTIDE SEQUENCE</scope>
</reference>
<evidence type="ECO:0000256" key="6">
    <source>
        <dbReference type="SAM" id="Phobius"/>
    </source>
</evidence>
<proteinExistence type="predicted"/>
<dbReference type="Proteomes" id="UP001295794">
    <property type="component" value="Unassembled WGS sequence"/>
</dbReference>
<dbReference type="InterPro" id="IPR011701">
    <property type="entry name" value="MFS"/>
</dbReference>
<feature type="transmembrane region" description="Helical" evidence="6">
    <location>
        <begin position="207"/>
        <end position="230"/>
    </location>
</feature>
<comment type="caution">
    <text evidence="8">The sequence shown here is derived from an EMBL/GenBank/DDBJ whole genome shotgun (WGS) entry which is preliminary data.</text>
</comment>
<evidence type="ECO:0000256" key="5">
    <source>
        <dbReference type="SAM" id="MobiDB-lite"/>
    </source>
</evidence>
<keyword evidence="2 6" id="KW-0812">Transmembrane</keyword>
<dbReference type="FunFam" id="1.20.1250.20:FF:000011">
    <property type="entry name" value="MFS multidrug transporter, putative"/>
    <property type="match status" value="1"/>
</dbReference>
<dbReference type="PANTHER" id="PTHR23502">
    <property type="entry name" value="MAJOR FACILITATOR SUPERFAMILY"/>
    <property type="match status" value="1"/>
</dbReference>
<dbReference type="Gene3D" id="1.20.1250.20">
    <property type="entry name" value="MFS general substrate transporter like domains"/>
    <property type="match status" value="1"/>
</dbReference>
<feature type="domain" description="Major facilitator superfamily (MFS) profile" evidence="7">
    <location>
        <begin position="82"/>
        <end position="509"/>
    </location>
</feature>
<evidence type="ECO:0000313" key="8">
    <source>
        <dbReference type="EMBL" id="CAK5261968.1"/>
    </source>
</evidence>
<keyword evidence="3 6" id="KW-1133">Transmembrane helix</keyword>
<feature type="transmembrane region" description="Helical" evidence="6">
    <location>
        <begin position="390"/>
        <end position="411"/>
    </location>
</feature>
<accession>A0AAD2Q0B4</accession>
<dbReference type="SUPFAM" id="SSF103473">
    <property type="entry name" value="MFS general substrate transporter"/>
    <property type="match status" value="1"/>
</dbReference>
<feature type="transmembrane region" description="Helical" evidence="6">
    <location>
        <begin position="306"/>
        <end position="330"/>
    </location>
</feature>
<feature type="transmembrane region" description="Helical" evidence="6">
    <location>
        <begin position="423"/>
        <end position="444"/>
    </location>
</feature>
<evidence type="ECO:0000256" key="4">
    <source>
        <dbReference type="ARBA" id="ARBA00023136"/>
    </source>
</evidence>
<dbReference type="PANTHER" id="PTHR23502:SF60">
    <property type="entry name" value="MAJOR FACILITATOR SUPERFAMILY (MFS) PROFILE DOMAIN-CONTAINING PROTEIN-RELATED"/>
    <property type="match status" value="1"/>
</dbReference>
<dbReference type="PROSITE" id="PS50850">
    <property type="entry name" value="MFS"/>
    <property type="match status" value="1"/>
</dbReference>
<name>A0AAD2Q0B4_9AGAR</name>
<feature type="transmembrane region" description="Helical" evidence="6">
    <location>
        <begin position="174"/>
        <end position="195"/>
    </location>
</feature>
<feature type="region of interest" description="Disordered" evidence="5">
    <location>
        <begin position="1"/>
        <end position="42"/>
    </location>
</feature>
<evidence type="ECO:0000313" key="9">
    <source>
        <dbReference type="Proteomes" id="UP001295794"/>
    </source>
</evidence>
<gene>
    <name evidence="8" type="ORF">MYCIT1_LOCUS321</name>
</gene>
<sequence>MSFSCSSSITHLGGPENDHEADDATLHSSSNLPGSLAKFKPQPPPLFSQETGLSDLKTAPPDEWLSDPRNPRNWSNGRKWSVVSIVSFYMFVSPLSSSIMSPGLSEIAAKFNIDNETILAMTLSIFLLSFGIGPLFLAPLSEMYGRRVFFFPFDRLAKTDQPCCRNFQEMATLLVFRFLAGFSGSAPVACGGAVVSDLFSERERASAMALFNVGPLLGPVVGPIAGGFIAQLVGVQYVYFVLAGVTALAGLIGVPFLKETYGPLVKLRVTTHPTDPEKTPQLADGVHSLPKKINFLWTNFSRPLHLLTHSFICFTLSLYMAFMYGIYYLFFATLNAFFRKTYGFSIETCGLMYGGLGAGFMLAAFCNARYSNVFYKYLADKNGGVGEPEMRIPPMFIGSVFVPLGLLWYGWSAQAKLHWIMPVIGSGIFGYGMMTTFLPIQLYLVDSFKYAASALSAAFLFRSMLGFSFPLFGHAMFTKMGFGWGNTLLGGIAILLGFPFPAYIYYRGAALRATSGLNH</sequence>
<dbReference type="GO" id="GO:0005886">
    <property type="term" value="C:plasma membrane"/>
    <property type="evidence" value="ECO:0007669"/>
    <property type="project" value="TreeGrafter"/>
</dbReference>
<feature type="transmembrane region" description="Helical" evidence="6">
    <location>
        <begin position="450"/>
        <end position="472"/>
    </location>
</feature>
<feature type="transmembrane region" description="Helical" evidence="6">
    <location>
        <begin position="484"/>
        <end position="506"/>
    </location>
</feature>
<feature type="transmembrane region" description="Helical" evidence="6">
    <location>
        <begin position="351"/>
        <end position="370"/>
    </location>
</feature>
<feature type="compositionally biased region" description="Basic and acidic residues" evidence="5">
    <location>
        <begin position="16"/>
        <end position="25"/>
    </location>
</feature>
<evidence type="ECO:0000256" key="2">
    <source>
        <dbReference type="ARBA" id="ARBA00022692"/>
    </source>
</evidence>
<dbReference type="CDD" id="cd17323">
    <property type="entry name" value="MFS_Tpo1_MDR_like"/>
    <property type="match status" value="1"/>
</dbReference>